<evidence type="ECO:0000313" key="3">
    <source>
        <dbReference type="Proteomes" id="UP000001968"/>
    </source>
</evidence>
<dbReference type="RefSeq" id="WP_011640971.1">
    <property type="nucleotide sequence ID" value="NC_008346.1"/>
</dbReference>
<feature type="domain" description="HicB-like antitoxin of toxin-antitoxin system" evidence="1">
    <location>
        <begin position="5"/>
        <end position="77"/>
    </location>
</feature>
<dbReference type="SUPFAM" id="SSF143100">
    <property type="entry name" value="TTHA1013/TTHA0281-like"/>
    <property type="match status" value="1"/>
</dbReference>
<accession>Q0AWN2</accession>
<dbReference type="InterPro" id="IPR031807">
    <property type="entry name" value="HicB-like"/>
</dbReference>
<dbReference type="STRING" id="335541.Swol_1569"/>
<organism evidence="2 3">
    <name type="scientific">Syntrophomonas wolfei subsp. wolfei (strain DSM 2245B / Goettingen)</name>
    <dbReference type="NCBI Taxonomy" id="335541"/>
    <lineage>
        <taxon>Bacteria</taxon>
        <taxon>Bacillati</taxon>
        <taxon>Bacillota</taxon>
        <taxon>Clostridia</taxon>
        <taxon>Eubacteriales</taxon>
        <taxon>Syntrophomonadaceae</taxon>
        <taxon>Syntrophomonas</taxon>
    </lineage>
</organism>
<dbReference type="EMBL" id="CP000448">
    <property type="protein sequence ID" value="ABI68872.1"/>
    <property type="molecule type" value="Genomic_DNA"/>
</dbReference>
<dbReference type="Gene3D" id="3.30.160.250">
    <property type="match status" value="1"/>
</dbReference>
<dbReference type="InterPro" id="IPR035069">
    <property type="entry name" value="TTHA1013/TTHA0281-like"/>
</dbReference>
<keyword evidence="3" id="KW-1185">Reference proteome</keyword>
<name>Q0AWN2_SYNWW</name>
<protein>
    <recommendedName>
        <fullName evidence="1">HicB-like antitoxin of toxin-antitoxin system domain-containing protein</fullName>
    </recommendedName>
</protein>
<dbReference type="HOGENOM" id="CLU_114047_0_2_9"/>
<sequence length="124" mass="13864">MEYVYPAVFEQNSDGSITITYPDLPGCISEGKTLGNAIYMAQNALTQWIEFLLEAKEPVPIPSDIKSIKPLNNQFINLVRTEIRNNRAIRRTVSIPMWLDIKASEAGVSLSKILQDALKEKLGV</sequence>
<evidence type="ECO:0000313" key="2">
    <source>
        <dbReference type="EMBL" id="ABI68872.1"/>
    </source>
</evidence>
<dbReference type="KEGG" id="swo:Swol_1569"/>
<evidence type="ECO:0000259" key="1">
    <source>
        <dbReference type="Pfam" id="PF15919"/>
    </source>
</evidence>
<dbReference type="Proteomes" id="UP000001968">
    <property type="component" value="Chromosome"/>
</dbReference>
<dbReference type="eggNOG" id="COG1598">
    <property type="taxonomic scope" value="Bacteria"/>
</dbReference>
<dbReference type="OrthoDB" id="5419659at2"/>
<gene>
    <name evidence="2" type="ordered locus">Swol_1569</name>
</gene>
<dbReference type="Pfam" id="PF15919">
    <property type="entry name" value="HicB_lk_antitox"/>
    <property type="match status" value="1"/>
</dbReference>
<dbReference type="AlphaFoldDB" id="Q0AWN2"/>
<reference evidence="3" key="1">
    <citation type="journal article" date="2010" name="Environ. Microbiol.">
        <title>The genome of Syntrophomonas wolfei: new insights into syntrophic metabolism and biohydrogen production.</title>
        <authorList>
            <person name="Sieber J.R."/>
            <person name="Sims D.R."/>
            <person name="Han C."/>
            <person name="Kim E."/>
            <person name="Lykidis A."/>
            <person name="Lapidus A.L."/>
            <person name="McDonnald E."/>
            <person name="Rohlin L."/>
            <person name="Culley D.E."/>
            <person name="Gunsalus R."/>
            <person name="McInerney M.J."/>
        </authorList>
    </citation>
    <scope>NUCLEOTIDE SEQUENCE [LARGE SCALE GENOMIC DNA]</scope>
    <source>
        <strain evidence="3">DSM 2245B / Goettingen</strain>
    </source>
</reference>
<proteinExistence type="predicted"/>